<evidence type="ECO:0000313" key="1">
    <source>
        <dbReference type="EMBL" id="MCX2523341.1"/>
    </source>
</evidence>
<comment type="caution">
    <text evidence="1">The sequence shown here is derived from an EMBL/GenBank/DDBJ whole genome shotgun (WGS) entry which is preliminary data.</text>
</comment>
<proteinExistence type="predicted"/>
<dbReference type="Pfam" id="PF04077">
    <property type="entry name" value="DsrH"/>
    <property type="match status" value="1"/>
</dbReference>
<dbReference type="SUPFAM" id="SSF75169">
    <property type="entry name" value="DsrEFH-like"/>
    <property type="match status" value="1"/>
</dbReference>
<organism evidence="1 2">
    <name type="scientific">Larsenimonas rhizosphaerae</name>
    <dbReference type="NCBI Taxonomy" id="2944682"/>
    <lineage>
        <taxon>Bacteria</taxon>
        <taxon>Pseudomonadati</taxon>
        <taxon>Pseudomonadota</taxon>
        <taxon>Gammaproteobacteria</taxon>
        <taxon>Oceanospirillales</taxon>
        <taxon>Halomonadaceae</taxon>
        <taxon>Larsenimonas</taxon>
    </lineage>
</organism>
<dbReference type="InterPro" id="IPR027396">
    <property type="entry name" value="DsrEFH-like"/>
</dbReference>
<dbReference type="AlphaFoldDB" id="A0AA42CTR6"/>
<dbReference type="PANTHER" id="PTHR37526:SF1">
    <property type="entry name" value="PROTEIN TUSB"/>
    <property type="match status" value="1"/>
</dbReference>
<dbReference type="PANTHER" id="PTHR37526">
    <property type="entry name" value="PROTEIN TUSB"/>
    <property type="match status" value="1"/>
</dbReference>
<evidence type="ECO:0000313" key="2">
    <source>
        <dbReference type="Proteomes" id="UP001165678"/>
    </source>
</evidence>
<dbReference type="RefSeq" id="WP_265895631.1">
    <property type="nucleotide sequence ID" value="NZ_JAPIVE010000001.1"/>
</dbReference>
<reference evidence="1" key="1">
    <citation type="submission" date="2022-11" db="EMBL/GenBank/DDBJ databases">
        <title>Larsenimonas rhizosphaerae sp. nov., isolated from a tidal mudflat.</title>
        <authorList>
            <person name="Lee S.D."/>
            <person name="Kim I.S."/>
        </authorList>
    </citation>
    <scope>NUCLEOTIDE SEQUENCE</scope>
    <source>
        <strain evidence="1">GH2-1</strain>
    </source>
</reference>
<sequence length="94" mass="10325">MILHILNRSAFGSRVPDDMASALLPGDTVILIEDGVFTGMAPDYSRIETVRWHALREDAVSRGVAGRLPDDVHLVDVDGFIRLTAEATSTISWF</sequence>
<dbReference type="NCBIfam" id="TIGR03011">
    <property type="entry name" value="sulf_tusB_dsrH"/>
    <property type="match status" value="1"/>
</dbReference>
<dbReference type="Gene3D" id="3.40.1260.10">
    <property type="entry name" value="DsrEFH-like"/>
    <property type="match status" value="1"/>
</dbReference>
<dbReference type="GO" id="GO:0002143">
    <property type="term" value="P:tRNA wobble position uridine thiolation"/>
    <property type="evidence" value="ECO:0007669"/>
    <property type="project" value="InterPro"/>
</dbReference>
<dbReference type="Proteomes" id="UP001165678">
    <property type="component" value="Unassembled WGS sequence"/>
</dbReference>
<dbReference type="GO" id="GO:1990228">
    <property type="term" value="C:sulfurtransferase complex"/>
    <property type="evidence" value="ECO:0007669"/>
    <property type="project" value="TreeGrafter"/>
</dbReference>
<protein>
    <submittedName>
        <fullName evidence="1">Sulfurtransferase complex subunit TusB</fullName>
    </submittedName>
</protein>
<accession>A0AA42CTR6</accession>
<name>A0AA42CTR6_9GAMM</name>
<dbReference type="InterPro" id="IPR007215">
    <property type="entry name" value="Sulphur_relay_TusB/DsrH"/>
</dbReference>
<keyword evidence="2" id="KW-1185">Reference proteome</keyword>
<gene>
    <name evidence="1" type="primary">tusB</name>
    <name evidence="1" type="ORF">OQ287_03740</name>
</gene>
<dbReference type="EMBL" id="JAPIVE010000001">
    <property type="protein sequence ID" value="MCX2523341.1"/>
    <property type="molecule type" value="Genomic_DNA"/>
</dbReference>